<dbReference type="Proteomes" id="UP000254925">
    <property type="component" value="Unassembled WGS sequence"/>
</dbReference>
<accession>A0A370HNZ8</accession>
<dbReference type="RefSeq" id="WP_114769776.1">
    <property type="nucleotide sequence ID" value="NZ_QQBB01000003.1"/>
</dbReference>
<reference evidence="1 2" key="1">
    <citation type="submission" date="2018-07" db="EMBL/GenBank/DDBJ databases">
        <title>Genomic Encyclopedia of Type Strains, Phase IV (KMG-IV): sequencing the most valuable type-strain genomes for metagenomic binning, comparative biology and taxonomic classification.</title>
        <authorList>
            <person name="Goeker M."/>
        </authorList>
    </citation>
    <scope>NUCLEOTIDE SEQUENCE [LARGE SCALE GENOMIC DNA]</scope>
    <source>
        <strain evidence="1 2">DSM 14364</strain>
    </source>
</reference>
<organism evidence="1 2">
    <name type="scientific">Microvirga subterranea</name>
    <dbReference type="NCBI Taxonomy" id="186651"/>
    <lineage>
        <taxon>Bacteria</taxon>
        <taxon>Pseudomonadati</taxon>
        <taxon>Pseudomonadota</taxon>
        <taxon>Alphaproteobacteria</taxon>
        <taxon>Hyphomicrobiales</taxon>
        <taxon>Methylobacteriaceae</taxon>
        <taxon>Microvirga</taxon>
    </lineage>
</organism>
<evidence type="ECO:0000313" key="1">
    <source>
        <dbReference type="EMBL" id="RDI60070.1"/>
    </source>
</evidence>
<comment type="caution">
    <text evidence="1">The sequence shown here is derived from an EMBL/GenBank/DDBJ whole genome shotgun (WGS) entry which is preliminary data.</text>
</comment>
<sequence>MPVFITRGRFTPEALKGMLAKPEDRAQAINQLFEQSGGRLLAYYMTFGEYDFLVIAEGPFEGVATSAIAAAAGGGVKDLNTCLAMTSTEMRDAFAKAGGVAAKFRSAGMAR</sequence>
<protein>
    <submittedName>
        <fullName evidence="1">Uncharacterized protein with GYD domain</fullName>
    </submittedName>
</protein>
<dbReference type="Pfam" id="PF08734">
    <property type="entry name" value="GYD"/>
    <property type="match status" value="1"/>
</dbReference>
<keyword evidence="2" id="KW-1185">Reference proteome</keyword>
<gene>
    <name evidence="1" type="ORF">DES45_103330</name>
</gene>
<evidence type="ECO:0000313" key="2">
    <source>
        <dbReference type="Proteomes" id="UP000254925"/>
    </source>
</evidence>
<dbReference type="OrthoDB" id="165683at2"/>
<name>A0A370HNZ8_9HYPH</name>
<dbReference type="InterPro" id="IPR014845">
    <property type="entry name" value="GYD/TTHA1554"/>
</dbReference>
<dbReference type="EMBL" id="QQBB01000003">
    <property type="protein sequence ID" value="RDI60070.1"/>
    <property type="molecule type" value="Genomic_DNA"/>
</dbReference>
<dbReference type="AlphaFoldDB" id="A0A370HNZ8"/>
<proteinExistence type="predicted"/>